<proteinExistence type="inferred from homology"/>
<evidence type="ECO:0000256" key="1">
    <source>
        <dbReference type="ARBA" id="ARBA00004325"/>
    </source>
</evidence>
<evidence type="ECO:0000256" key="4">
    <source>
        <dbReference type="ARBA" id="ARBA00022547"/>
    </source>
</evidence>
<keyword evidence="4" id="KW-0138">CF(0)</keyword>
<evidence type="ECO:0000256" key="6">
    <source>
        <dbReference type="ARBA" id="ARBA00023065"/>
    </source>
</evidence>
<sequence>MISSSVPRLAFRQSRLAVQRRAASSTTEAATNAASTGAAKAKEGASQAASQAQQGLSRVQSSAGSAVNSASNAASQAASNVGGRAGRAVSFVQGMIPPTLYYARVVGELGKMIYRGRGMQPPNMQTVQSYLTPVTNAVRNPSSLAPRTASVAERSAETAVNNPQSFLERLRSFDSATMITAGVIGAETIGFFTIGEMIGRLKIIGYRGGHSEHH</sequence>
<protein>
    <submittedName>
        <fullName evidence="11">ATP synthase subunit G atp20</fullName>
    </submittedName>
</protein>
<dbReference type="Proteomes" id="UP001271007">
    <property type="component" value="Unassembled WGS sequence"/>
</dbReference>
<keyword evidence="5" id="KW-0375">Hydrogen ion transport</keyword>
<evidence type="ECO:0000256" key="5">
    <source>
        <dbReference type="ARBA" id="ARBA00022781"/>
    </source>
</evidence>
<keyword evidence="7" id="KW-0496">Mitochondrion</keyword>
<evidence type="ECO:0000256" key="10">
    <source>
        <dbReference type="SAM" id="MobiDB-lite"/>
    </source>
</evidence>
<organism evidence="11 12">
    <name type="scientific">Extremus antarcticus</name>
    <dbReference type="NCBI Taxonomy" id="702011"/>
    <lineage>
        <taxon>Eukaryota</taxon>
        <taxon>Fungi</taxon>
        <taxon>Dikarya</taxon>
        <taxon>Ascomycota</taxon>
        <taxon>Pezizomycotina</taxon>
        <taxon>Dothideomycetes</taxon>
        <taxon>Dothideomycetidae</taxon>
        <taxon>Mycosphaerellales</taxon>
        <taxon>Extremaceae</taxon>
        <taxon>Extremus</taxon>
    </lineage>
</organism>
<feature type="region of interest" description="Disordered" evidence="10">
    <location>
        <begin position="21"/>
        <end position="57"/>
    </location>
</feature>
<evidence type="ECO:0000256" key="9">
    <source>
        <dbReference type="ARBA" id="ARBA00023310"/>
    </source>
</evidence>
<keyword evidence="3" id="KW-0813">Transport</keyword>
<dbReference type="AlphaFoldDB" id="A0AAJ0DQV6"/>
<reference evidence="11" key="1">
    <citation type="submission" date="2023-04" db="EMBL/GenBank/DDBJ databases">
        <title>Black Yeasts Isolated from many extreme environments.</title>
        <authorList>
            <person name="Coleine C."/>
            <person name="Stajich J.E."/>
            <person name="Selbmann L."/>
        </authorList>
    </citation>
    <scope>NUCLEOTIDE SEQUENCE</scope>
    <source>
        <strain evidence="11">CCFEE 5312</strain>
    </source>
</reference>
<dbReference type="InterPro" id="IPR006808">
    <property type="entry name" value="ATP_synth_F0_gsu_mt"/>
</dbReference>
<dbReference type="Pfam" id="PF04718">
    <property type="entry name" value="ATP-synt_G"/>
    <property type="match status" value="1"/>
</dbReference>
<dbReference type="GO" id="GO:0045259">
    <property type="term" value="C:proton-transporting ATP synthase complex"/>
    <property type="evidence" value="ECO:0007669"/>
    <property type="project" value="UniProtKB-KW"/>
</dbReference>
<evidence type="ECO:0000256" key="2">
    <source>
        <dbReference type="ARBA" id="ARBA00005699"/>
    </source>
</evidence>
<evidence type="ECO:0000256" key="3">
    <source>
        <dbReference type="ARBA" id="ARBA00022448"/>
    </source>
</evidence>
<keyword evidence="6" id="KW-0406">Ion transport</keyword>
<gene>
    <name evidence="11" type="primary">ATP20</name>
    <name evidence="11" type="ORF">LTR09_003694</name>
</gene>
<keyword evidence="8" id="KW-0472">Membrane</keyword>
<dbReference type="EMBL" id="JAWDJX010000009">
    <property type="protein sequence ID" value="KAK3055141.1"/>
    <property type="molecule type" value="Genomic_DNA"/>
</dbReference>
<dbReference type="GO" id="GO:0031966">
    <property type="term" value="C:mitochondrial membrane"/>
    <property type="evidence" value="ECO:0007669"/>
    <property type="project" value="UniProtKB-SubCell"/>
</dbReference>
<evidence type="ECO:0000313" key="11">
    <source>
        <dbReference type="EMBL" id="KAK3055141.1"/>
    </source>
</evidence>
<keyword evidence="12" id="KW-1185">Reference proteome</keyword>
<name>A0AAJ0DQV6_9PEZI</name>
<keyword evidence="9" id="KW-0066">ATP synthesis</keyword>
<comment type="subcellular location">
    <subcellularLocation>
        <location evidence="1">Mitochondrion membrane</location>
    </subcellularLocation>
</comment>
<evidence type="ECO:0000313" key="12">
    <source>
        <dbReference type="Proteomes" id="UP001271007"/>
    </source>
</evidence>
<dbReference type="GO" id="GO:0015078">
    <property type="term" value="F:proton transmembrane transporter activity"/>
    <property type="evidence" value="ECO:0007669"/>
    <property type="project" value="InterPro"/>
</dbReference>
<dbReference type="GO" id="GO:0015986">
    <property type="term" value="P:proton motive force-driven ATP synthesis"/>
    <property type="evidence" value="ECO:0007669"/>
    <property type="project" value="InterPro"/>
</dbReference>
<evidence type="ECO:0000256" key="8">
    <source>
        <dbReference type="ARBA" id="ARBA00023136"/>
    </source>
</evidence>
<comment type="caution">
    <text evidence="11">The sequence shown here is derived from an EMBL/GenBank/DDBJ whole genome shotgun (WGS) entry which is preliminary data.</text>
</comment>
<accession>A0AAJ0DQV6</accession>
<comment type="similarity">
    <text evidence="2">Belongs to the ATPase g subunit family.</text>
</comment>
<feature type="compositionally biased region" description="Low complexity" evidence="10">
    <location>
        <begin position="22"/>
        <end position="57"/>
    </location>
</feature>
<evidence type="ECO:0000256" key="7">
    <source>
        <dbReference type="ARBA" id="ARBA00023128"/>
    </source>
</evidence>